<dbReference type="AlphaFoldDB" id="A0A1V5SIX3"/>
<sequence>MKRRKKRLAFLQPILYILIGMAVFFAIVYAGEYLIPGGKKNTVAPDDTGFLSTGQTSSVISDSTVEVVLYFTDEDFSGLVAEKRLIEKHHNMLESVLQELLRGPKLSSHYNPLPESTRLNGVFTESGIVYVDLSHEMKDGQSGGTTQELLSIFSIVDTLTSLPDVKRIKILIDGKEETTLCGHIDISEPLERDEKLIAEIQ</sequence>
<feature type="domain" description="GerMN" evidence="1">
    <location>
        <begin position="93"/>
        <end position="181"/>
    </location>
</feature>
<dbReference type="Proteomes" id="UP000485569">
    <property type="component" value="Unassembled WGS sequence"/>
</dbReference>
<name>A0A1V5SIX3_9BACT</name>
<evidence type="ECO:0000313" key="2">
    <source>
        <dbReference type="EMBL" id="OQA54509.1"/>
    </source>
</evidence>
<dbReference type="Pfam" id="PF10646">
    <property type="entry name" value="Germane"/>
    <property type="match status" value="1"/>
</dbReference>
<dbReference type="EMBL" id="MWBQ01000208">
    <property type="protein sequence ID" value="OQA54509.1"/>
    <property type="molecule type" value="Genomic_DNA"/>
</dbReference>
<reference evidence="2" key="1">
    <citation type="submission" date="2017-02" db="EMBL/GenBank/DDBJ databases">
        <title>Delving into the versatile metabolic prowess of the omnipresent phylum Bacteroidetes.</title>
        <authorList>
            <person name="Nobu M.K."/>
            <person name="Mei R."/>
            <person name="Narihiro T."/>
            <person name="Kuroda K."/>
            <person name="Liu W.-T."/>
        </authorList>
    </citation>
    <scope>NUCLEOTIDE SEQUENCE</scope>
    <source>
        <strain evidence="2">ADurb.Bin276</strain>
    </source>
</reference>
<organism evidence="2">
    <name type="scientific">Candidatus Atribacter allofermentans</name>
    <dbReference type="NCBI Taxonomy" id="1852833"/>
    <lineage>
        <taxon>Bacteria</taxon>
        <taxon>Pseudomonadati</taxon>
        <taxon>Atribacterota</taxon>
        <taxon>Atribacteria</taxon>
        <taxon>Atribacterales</taxon>
        <taxon>Atribacteraceae</taxon>
        <taxon>Atribacter</taxon>
    </lineage>
</organism>
<dbReference type="SMART" id="SM00909">
    <property type="entry name" value="Germane"/>
    <property type="match status" value="1"/>
</dbReference>
<dbReference type="InterPro" id="IPR019606">
    <property type="entry name" value="GerMN"/>
</dbReference>
<proteinExistence type="predicted"/>
<evidence type="ECO:0000259" key="1">
    <source>
        <dbReference type="SMART" id="SM00909"/>
    </source>
</evidence>
<protein>
    <submittedName>
        <fullName evidence="2">Sporulation and spore germination</fullName>
    </submittedName>
</protein>
<gene>
    <name evidence="2" type="ORF">BWY41_02024</name>
</gene>
<comment type="caution">
    <text evidence="2">The sequence shown here is derived from an EMBL/GenBank/DDBJ whole genome shotgun (WGS) entry which is preliminary data.</text>
</comment>
<accession>A0A1V5SIX3</accession>